<dbReference type="EMBL" id="PJQY01003086">
    <property type="protein sequence ID" value="PQM40366.1"/>
    <property type="molecule type" value="Genomic_DNA"/>
</dbReference>
<dbReference type="Proteomes" id="UP000250321">
    <property type="component" value="Unassembled WGS sequence"/>
</dbReference>
<evidence type="ECO:0000313" key="2">
    <source>
        <dbReference type="Proteomes" id="UP000250321"/>
    </source>
</evidence>
<reference evidence="1 2" key="1">
    <citation type="submission" date="2018-02" db="EMBL/GenBank/DDBJ databases">
        <title>Draft genome of wild Prunus yedoensis var. nudiflora.</title>
        <authorList>
            <person name="Baek S."/>
            <person name="Kim J.-H."/>
            <person name="Choi K."/>
            <person name="Kim G.-B."/>
            <person name="Cho A."/>
            <person name="Jang H."/>
            <person name="Shin C.-H."/>
            <person name="Yu H.-J."/>
            <person name="Mun J.-H."/>
        </authorList>
    </citation>
    <scope>NUCLEOTIDE SEQUENCE [LARGE SCALE GENOMIC DNA]</scope>
    <source>
        <strain evidence="2">cv. Jeju island</strain>
        <tissue evidence="1">Leaf</tissue>
    </source>
</reference>
<accession>A0A314UU88</accession>
<name>A0A314UU88_PRUYE</name>
<comment type="caution">
    <text evidence="1">The sequence shown here is derived from an EMBL/GenBank/DDBJ whole genome shotgun (WGS) entry which is preliminary data.</text>
</comment>
<protein>
    <submittedName>
        <fullName evidence="1">Uncharacterized protein</fullName>
    </submittedName>
</protein>
<dbReference type="AlphaFoldDB" id="A0A314UU88"/>
<evidence type="ECO:0000313" key="1">
    <source>
        <dbReference type="EMBL" id="PQM40366.1"/>
    </source>
</evidence>
<gene>
    <name evidence="1" type="ORF">Pyn_03560</name>
</gene>
<proteinExistence type="predicted"/>
<organism evidence="1 2">
    <name type="scientific">Prunus yedoensis var. nudiflora</name>
    <dbReference type="NCBI Taxonomy" id="2094558"/>
    <lineage>
        <taxon>Eukaryota</taxon>
        <taxon>Viridiplantae</taxon>
        <taxon>Streptophyta</taxon>
        <taxon>Embryophyta</taxon>
        <taxon>Tracheophyta</taxon>
        <taxon>Spermatophyta</taxon>
        <taxon>Magnoliopsida</taxon>
        <taxon>eudicotyledons</taxon>
        <taxon>Gunneridae</taxon>
        <taxon>Pentapetalae</taxon>
        <taxon>rosids</taxon>
        <taxon>fabids</taxon>
        <taxon>Rosales</taxon>
        <taxon>Rosaceae</taxon>
        <taxon>Amygdaloideae</taxon>
        <taxon>Amygdaleae</taxon>
        <taxon>Prunus</taxon>
    </lineage>
</organism>
<sequence>MLSPKLAIWEAIKHIIASGAVISPMRQPTNARRIAAKKPAKVSLDTYSPLGSPLELPSML</sequence>
<keyword evidence="2" id="KW-1185">Reference proteome</keyword>